<name>A0AAE0F9W1_9CHLO</name>
<organism evidence="1 2">
    <name type="scientific">Cymbomonas tetramitiformis</name>
    <dbReference type="NCBI Taxonomy" id="36881"/>
    <lineage>
        <taxon>Eukaryota</taxon>
        <taxon>Viridiplantae</taxon>
        <taxon>Chlorophyta</taxon>
        <taxon>Pyramimonadophyceae</taxon>
        <taxon>Pyramimonadales</taxon>
        <taxon>Pyramimonadaceae</taxon>
        <taxon>Cymbomonas</taxon>
    </lineage>
</organism>
<dbReference type="PROSITE" id="PS00018">
    <property type="entry name" value="EF_HAND_1"/>
    <property type="match status" value="1"/>
</dbReference>
<evidence type="ECO:0000313" key="1">
    <source>
        <dbReference type="EMBL" id="KAK3255689.1"/>
    </source>
</evidence>
<dbReference type="InterPro" id="IPR018247">
    <property type="entry name" value="EF_Hand_1_Ca_BS"/>
</dbReference>
<comment type="caution">
    <text evidence="1">The sequence shown here is derived from an EMBL/GenBank/DDBJ whole genome shotgun (WGS) entry which is preliminary data.</text>
</comment>
<reference evidence="1 2" key="1">
    <citation type="journal article" date="2015" name="Genome Biol. Evol.">
        <title>Comparative Genomics of a Bacterivorous Green Alga Reveals Evolutionary Causalities and Consequences of Phago-Mixotrophic Mode of Nutrition.</title>
        <authorList>
            <person name="Burns J.A."/>
            <person name="Paasch A."/>
            <person name="Narechania A."/>
            <person name="Kim E."/>
        </authorList>
    </citation>
    <scope>NUCLEOTIDE SEQUENCE [LARGE SCALE GENOMIC DNA]</scope>
    <source>
        <strain evidence="1 2">PLY_AMNH</strain>
    </source>
</reference>
<feature type="non-terminal residue" evidence="1">
    <location>
        <position position="339"/>
    </location>
</feature>
<dbReference type="EMBL" id="LGRX02022385">
    <property type="protein sequence ID" value="KAK3255689.1"/>
    <property type="molecule type" value="Genomic_DNA"/>
</dbReference>
<proteinExistence type="predicted"/>
<sequence>MGMGAREIAGLRLLIKMEYYNYRMVPGEVYDDDEANKIDNSGADTVCVMTLRPFLLWTSQGNKFNFDGSTTDDLKDNYDYGVLVTFESGGLIGAFDNFRLFTALTQILVMLSVAAKVTAFIARNYVGKKSVLYTSVTSERLDALSIYSRFAVQTITASLAYDIVDNDGSGRINKSEIYAQLRKLFSTSMNERQIATLVEFMVYMAHETHIPQLHQAEIETEAYEADGTASLADNIDKEADQETGSMSMPANAARTMRTRSNSLKLSFPSRRRGTHKSHVSRAQWVTVFAGHPCTLEQCIDVINHKSDQGEFTPKPQDMKAYEELDKALLEVPRLSVGEV</sequence>
<evidence type="ECO:0000313" key="2">
    <source>
        <dbReference type="Proteomes" id="UP001190700"/>
    </source>
</evidence>
<protein>
    <recommendedName>
        <fullName evidence="3">Calmodulin</fullName>
    </recommendedName>
</protein>
<accession>A0AAE0F9W1</accession>
<dbReference type="Proteomes" id="UP001190700">
    <property type="component" value="Unassembled WGS sequence"/>
</dbReference>
<gene>
    <name evidence="1" type="ORF">CYMTET_35141</name>
</gene>
<dbReference type="AlphaFoldDB" id="A0AAE0F9W1"/>
<evidence type="ECO:0008006" key="3">
    <source>
        <dbReference type="Google" id="ProtNLM"/>
    </source>
</evidence>
<keyword evidence="2" id="KW-1185">Reference proteome</keyword>